<name>A0ABW0IP02_9HYPH</name>
<dbReference type="EMBL" id="JBHSLW010000006">
    <property type="protein sequence ID" value="MFC5418848.1"/>
    <property type="molecule type" value="Genomic_DNA"/>
</dbReference>
<evidence type="ECO:0000313" key="1">
    <source>
        <dbReference type="EMBL" id="MFC5418848.1"/>
    </source>
</evidence>
<organism evidence="1 2">
    <name type="scientific">Bosea eneae</name>
    <dbReference type="NCBI Taxonomy" id="151454"/>
    <lineage>
        <taxon>Bacteria</taxon>
        <taxon>Pseudomonadati</taxon>
        <taxon>Pseudomonadota</taxon>
        <taxon>Alphaproteobacteria</taxon>
        <taxon>Hyphomicrobiales</taxon>
        <taxon>Boseaceae</taxon>
        <taxon>Bosea</taxon>
    </lineage>
</organism>
<dbReference type="InterPro" id="IPR019546">
    <property type="entry name" value="TAT_signal_bac_arc"/>
</dbReference>
<dbReference type="NCBIfam" id="TIGR01409">
    <property type="entry name" value="TAT_signal_seq"/>
    <property type="match status" value="1"/>
</dbReference>
<dbReference type="PROSITE" id="PS51318">
    <property type="entry name" value="TAT"/>
    <property type="match status" value="1"/>
</dbReference>
<dbReference type="Proteomes" id="UP001596053">
    <property type="component" value="Unassembled WGS sequence"/>
</dbReference>
<proteinExistence type="predicted"/>
<protein>
    <submittedName>
        <fullName evidence="1">Twin-arginine translocation signal domain-containing protein</fullName>
    </submittedName>
</protein>
<reference evidence="2" key="1">
    <citation type="journal article" date="2019" name="Int. J. Syst. Evol. Microbiol.">
        <title>The Global Catalogue of Microorganisms (GCM) 10K type strain sequencing project: providing services to taxonomists for standard genome sequencing and annotation.</title>
        <authorList>
            <consortium name="The Broad Institute Genomics Platform"/>
            <consortium name="The Broad Institute Genome Sequencing Center for Infectious Disease"/>
            <person name="Wu L."/>
            <person name="Ma J."/>
        </authorList>
    </citation>
    <scope>NUCLEOTIDE SEQUENCE [LARGE SCALE GENOMIC DNA]</scope>
    <source>
        <strain evidence="2">NCAIM B.01391</strain>
    </source>
</reference>
<evidence type="ECO:0000313" key="2">
    <source>
        <dbReference type="Proteomes" id="UP001596053"/>
    </source>
</evidence>
<gene>
    <name evidence="1" type="ORF">ACFPOB_04635</name>
</gene>
<dbReference type="RefSeq" id="WP_377796281.1">
    <property type="nucleotide sequence ID" value="NZ_JBHSLW010000006.1"/>
</dbReference>
<accession>A0ABW0IP02</accession>
<keyword evidence="2" id="KW-1185">Reference proteome</keyword>
<comment type="caution">
    <text evidence="1">The sequence shown here is derived from an EMBL/GenBank/DDBJ whole genome shotgun (WGS) entry which is preliminary data.</text>
</comment>
<sequence length="162" mass="16963">MTTRRAFLTGSAALAAGGLVSLPVLAQGIAIGGIRVDARLLGPQGWGENAPRIGRALERELARQLIALRQRGGPILLVTVKGLWLASAAGGGMAGDGGGGNSDDMDTVADVIDRGRLVVSHNIRSMLPSNSGGAWYRPDIDERRVAALLENNALWIKRYLGA</sequence>
<dbReference type="InterPro" id="IPR006311">
    <property type="entry name" value="TAT_signal"/>
</dbReference>